<evidence type="ECO:0000256" key="1">
    <source>
        <dbReference type="SAM" id="MobiDB-lite"/>
    </source>
</evidence>
<name>A0AAV1UV89_9STRA</name>
<feature type="compositionally biased region" description="Acidic residues" evidence="1">
    <location>
        <begin position="1"/>
        <end position="18"/>
    </location>
</feature>
<dbReference type="Proteomes" id="UP001162060">
    <property type="component" value="Unassembled WGS sequence"/>
</dbReference>
<dbReference type="EMBL" id="CAKLBY020000227">
    <property type="protein sequence ID" value="CAK7937623.1"/>
    <property type="molecule type" value="Genomic_DNA"/>
</dbReference>
<accession>A0AAV1UV89</accession>
<gene>
    <name evidence="2" type="ORF">PM001_LOCUS22773</name>
</gene>
<evidence type="ECO:0000313" key="2">
    <source>
        <dbReference type="EMBL" id="CAK7937623.1"/>
    </source>
</evidence>
<sequence>MYGQGDDDDEDDDEDDAFLSDGDSLNTETSIEDVGV</sequence>
<organism evidence="2 3">
    <name type="scientific">Peronospora matthiolae</name>
    <dbReference type="NCBI Taxonomy" id="2874970"/>
    <lineage>
        <taxon>Eukaryota</taxon>
        <taxon>Sar</taxon>
        <taxon>Stramenopiles</taxon>
        <taxon>Oomycota</taxon>
        <taxon>Peronosporomycetes</taxon>
        <taxon>Peronosporales</taxon>
        <taxon>Peronosporaceae</taxon>
        <taxon>Peronospora</taxon>
    </lineage>
</organism>
<reference evidence="2" key="1">
    <citation type="submission" date="2024-01" db="EMBL/GenBank/DDBJ databases">
        <authorList>
            <person name="Webb A."/>
        </authorList>
    </citation>
    <scope>NUCLEOTIDE SEQUENCE</scope>
    <source>
        <strain evidence="2">Pm1</strain>
    </source>
</reference>
<feature type="region of interest" description="Disordered" evidence="1">
    <location>
        <begin position="1"/>
        <end position="36"/>
    </location>
</feature>
<dbReference type="AlphaFoldDB" id="A0AAV1UV89"/>
<evidence type="ECO:0000313" key="3">
    <source>
        <dbReference type="Proteomes" id="UP001162060"/>
    </source>
</evidence>
<proteinExistence type="predicted"/>
<protein>
    <submittedName>
        <fullName evidence="2">Uncharacterized protein</fullName>
    </submittedName>
</protein>
<comment type="caution">
    <text evidence="2">The sequence shown here is derived from an EMBL/GenBank/DDBJ whole genome shotgun (WGS) entry which is preliminary data.</text>
</comment>